<proteinExistence type="predicted"/>
<dbReference type="Gene3D" id="1.25.40.1050">
    <property type="match status" value="1"/>
</dbReference>
<feature type="domain" description="Xrn1 N-terminal" evidence="4">
    <location>
        <begin position="1"/>
        <end position="215"/>
    </location>
</feature>
<dbReference type="GO" id="GO:0005634">
    <property type="term" value="C:nucleus"/>
    <property type="evidence" value="ECO:0007669"/>
    <property type="project" value="TreeGrafter"/>
</dbReference>
<reference evidence="6" key="1">
    <citation type="journal article" date="2020" name="Nature">
        <title>Giant virus diversity and host interactions through global metagenomics.</title>
        <authorList>
            <person name="Schulz F."/>
            <person name="Roux S."/>
            <person name="Paez-Espino D."/>
            <person name="Jungbluth S."/>
            <person name="Walsh D.A."/>
            <person name="Denef V.J."/>
            <person name="McMahon K.D."/>
            <person name="Konstantinidis K.T."/>
            <person name="Eloe-Fadrosh E.A."/>
            <person name="Kyrpides N.C."/>
            <person name="Woyke T."/>
        </authorList>
    </citation>
    <scope>NUCLEOTIDE SEQUENCE</scope>
    <source>
        <strain evidence="6">GVMAG-M-3300023179-91</strain>
    </source>
</reference>
<dbReference type="PANTHER" id="PTHR12341:SF70">
    <property type="entry name" value="XRN1 N-TERMINAL DOMAIN-CONTAINING PROTEIN"/>
    <property type="match status" value="1"/>
</dbReference>
<organism evidence="6">
    <name type="scientific">viral metagenome</name>
    <dbReference type="NCBI Taxonomy" id="1070528"/>
    <lineage>
        <taxon>unclassified sequences</taxon>
        <taxon>metagenomes</taxon>
        <taxon>organismal metagenomes</taxon>
    </lineage>
</organism>
<dbReference type="PANTHER" id="PTHR12341">
    <property type="entry name" value="5'-&gt;3' EXORIBONUCLEASE"/>
    <property type="match status" value="1"/>
</dbReference>
<accession>A0A6C0HCA4</accession>
<feature type="domain" description="Xrn1 helical" evidence="5">
    <location>
        <begin position="379"/>
        <end position="523"/>
    </location>
</feature>
<dbReference type="AlphaFoldDB" id="A0A6C0HCA4"/>
<dbReference type="Pfam" id="PF03159">
    <property type="entry name" value="XRN_N"/>
    <property type="match status" value="1"/>
</dbReference>
<evidence type="ECO:0000259" key="4">
    <source>
        <dbReference type="Pfam" id="PF03159"/>
    </source>
</evidence>
<dbReference type="GO" id="GO:0016075">
    <property type="term" value="P:rRNA catabolic process"/>
    <property type="evidence" value="ECO:0007669"/>
    <property type="project" value="TreeGrafter"/>
</dbReference>
<evidence type="ECO:0000256" key="2">
    <source>
        <dbReference type="ARBA" id="ARBA00022801"/>
    </source>
</evidence>
<dbReference type="GO" id="GO:0003723">
    <property type="term" value="F:RNA binding"/>
    <property type="evidence" value="ECO:0007669"/>
    <property type="project" value="TreeGrafter"/>
</dbReference>
<keyword evidence="2" id="KW-0378">Hydrolase</keyword>
<dbReference type="InterPro" id="IPR004859">
    <property type="entry name" value="Xrn1_N"/>
</dbReference>
<dbReference type="InterPro" id="IPR041412">
    <property type="entry name" value="Xrn1_helical"/>
</dbReference>
<dbReference type="Pfam" id="PF17846">
    <property type="entry name" value="XRN_M"/>
    <property type="match status" value="2"/>
</dbReference>
<dbReference type="InterPro" id="IPR027073">
    <property type="entry name" value="5_3_exoribonuclease"/>
</dbReference>
<evidence type="ECO:0000256" key="1">
    <source>
        <dbReference type="ARBA" id="ARBA00022722"/>
    </source>
</evidence>
<evidence type="ECO:0000256" key="3">
    <source>
        <dbReference type="ARBA" id="ARBA00022839"/>
    </source>
</evidence>
<keyword evidence="1" id="KW-0540">Nuclease</keyword>
<feature type="domain" description="Xrn1 helical" evidence="5">
    <location>
        <begin position="262"/>
        <end position="351"/>
    </location>
</feature>
<protein>
    <recommendedName>
        <fullName evidence="7">Xrn1 N-terminal domain-containing protein</fullName>
    </recommendedName>
</protein>
<evidence type="ECO:0000259" key="5">
    <source>
        <dbReference type="Pfam" id="PF17846"/>
    </source>
</evidence>
<dbReference type="GO" id="GO:0000956">
    <property type="term" value="P:nuclear-transcribed mRNA catabolic process"/>
    <property type="evidence" value="ECO:0007669"/>
    <property type="project" value="TreeGrafter"/>
</dbReference>
<dbReference type="Gene3D" id="3.40.50.12390">
    <property type="match status" value="1"/>
</dbReference>
<evidence type="ECO:0008006" key="7">
    <source>
        <dbReference type="Google" id="ProtNLM"/>
    </source>
</evidence>
<keyword evidence="3" id="KW-0269">Exonuclease</keyword>
<evidence type="ECO:0000313" key="6">
    <source>
        <dbReference type="EMBL" id="QHT78218.1"/>
    </source>
</evidence>
<name>A0A6C0HCA4_9ZZZZ</name>
<dbReference type="EMBL" id="MN739930">
    <property type="protein sequence ID" value="QHT78218.1"/>
    <property type="molecule type" value="Genomic_DNA"/>
</dbReference>
<dbReference type="GO" id="GO:0004534">
    <property type="term" value="F:5'-3' RNA exonuclease activity"/>
    <property type="evidence" value="ECO:0007669"/>
    <property type="project" value="TreeGrafter"/>
</dbReference>
<sequence>MGIPSYFSYIVKNHIEIIRKYVKASLTVHNLYMDCNSIIYDAVRRIDFNDLSESESIIIIRSVIAKIEEYIDLISPSKNILVAFDGVAPAAKLEQQRSRRYKSWYQNEISKSIFKKTSADPWNTTAITPGTLFMKELNETVQKHFKNNPKYSGLNFIVSTSDHFGEGEHKIFDYIRSNKENHYCDTTVIYGLDADLIMLSINHLPMNPNIYLFRETPEFIKSIDSSLEPNETYLMDIPELTRIITLDMNNGAELTTEEQKNRIYDYIFLCFFLGNDFMPHFPAVNIRTGGVDKMLNAYKATIGGTKENLTDGRNIIWKNVRKLVAFLAENEETMFKTEMKLRDRNEKRFYPTGTPEEKYKKFDAIPTYDRDLEKYINPFKENWQFRYYKSLFGIENDEERIKQISVNYLEGLEWTMKYYTTGCPDWRWCYNYNYPPLLCDLIRHIPYFDAEFVPFKSPSPVTPLVQLCYVLPRQSLQFLPPKLYNALKKQHPDWYPADCDFVWAYCRYFWEAHVELPHLDIVELDSFVNATMSIK</sequence>